<protein>
    <submittedName>
        <fullName evidence="10">Aspartyl/glutamyl-tRNA(Asn/Gln) amidotransferase subunit B</fullName>
    </submittedName>
</protein>
<dbReference type="Pfam" id="PF02637">
    <property type="entry name" value="GatB_Yqey"/>
    <property type="match status" value="1"/>
</dbReference>
<dbReference type="PANTHER" id="PTHR11659">
    <property type="entry name" value="GLUTAMYL-TRNA GLN AMIDOTRANSFERASE SUBUNIT B MITOCHONDRIAL AND PROKARYOTIC PET112-RELATED"/>
    <property type="match status" value="1"/>
</dbReference>
<dbReference type="InterPro" id="IPR017959">
    <property type="entry name" value="Asn/Gln-tRNA_amidoTrfase_suB/E"/>
</dbReference>
<evidence type="ECO:0000313" key="11">
    <source>
        <dbReference type="Proteomes" id="UP000033847"/>
    </source>
</evidence>
<keyword evidence="2" id="KW-0436">Ligase</keyword>
<dbReference type="Pfam" id="PF02934">
    <property type="entry name" value="GatB_N"/>
    <property type="match status" value="1"/>
</dbReference>
<comment type="caution">
    <text evidence="10">The sequence shown here is derived from an EMBL/GenBank/DDBJ whole genome shotgun (WGS) entry which is preliminary data.</text>
</comment>
<dbReference type="InterPro" id="IPR018027">
    <property type="entry name" value="Asn/Gln_amidotransferase"/>
</dbReference>
<dbReference type="Gene3D" id="1.10.10.410">
    <property type="match status" value="1"/>
</dbReference>
<evidence type="ECO:0000259" key="9">
    <source>
        <dbReference type="SMART" id="SM00845"/>
    </source>
</evidence>
<dbReference type="FunFam" id="1.10.10.410:FF:000001">
    <property type="entry name" value="Aspartyl/glutamyl-tRNA(Asn/Gln) amidotransferase subunit B"/>
    <property type="match status" value="1"/>
</dbReference>
<gene>
    <name evidence="10" type="ORF">UV00_C0032G0016</name>
</gene>
<dbReference type="AlphaFoldDB" id="A0A0G0YG49"/>
<dbReference type="PANTHER" id="PTHR11659:SF0">
    <property type="entry name" value="GLUTAMYL-TRNA(GLN) AMIDOTRANSFERASE SUBUNIT B, MITOCHONDRIAL"/>
    <property type="match status" value="1"/>
</dbReference>
<dbReference type="GO" id="GO:0050567">
    <property type="term" value="F:glutaminyl-tRNA synthase (glutamine-hydrolyzing) activity"/>
    <property type="evidence" value="ECO:0007669"/>
    <property type="project" value="TreeGrafter"/>
</dbReference>
<dbReference type="EMBL" id="LCCU01000032">
    <property type="protein sequence ID" value="KKS35665.1"/>
    <property type="molecule type" value="Genomic_DNA"/>
</dbReference>
<evidence type="ECO:0000256" key="7">
    <source>
        <dbReference type="ARBA" id="ARBA00047913"/>
    </source>
</evidence>
<comment type="catalytic activity">
    <reaction evidence="7">
        <text>L-glutamyl-tRNA(Gln) + L-glutamine + ATP + H2O = L-glutaminyl-tRNA(Gln) + L-glutamate + ADP + phosphate + H(+)</text>
        <dbReference type="Rhea" id="RHEA:17521"/>
        <dbReference type="Rhea" id="RHEA-COMP:9681"/>
        <dbReference type="Rhea" id="RHEA-COMP:9684"/>
        <dbReference type="ChEBI" id="CHEBI:15377"/>
        <dbReference type="ChEBI" id="CHEBI:15378"/>
        <dbReference type="ChEBI" id="CHEBI:29985"/>
        <dbReference type="ChEBI" id="CHEBI:30616"/>
        <dbReference type="ChEBI" id="CHEBI:43474"/>
        <dbReference type="ChEBI" id="CHEBI:58359"/>
        <dbReference type="ChEBI" id="CHEBI:78520"/>
        <dbReference type="ChEBI" id="CHEBI:78521"/>
        <dbReference type="ChEBI" id="CHEBI:456216"/>
    </reaction>
</comment>
<reference evidence="10 11" key="1">
    <citation type="journal article" date="2015" name="Nature">
        <title>rRNA introns, odd ribosomes, and small enigmatic genomes across a large radiation of phyla.</title>
        <authorList>
            <person name="Brown C.T."/>
            <person name="Hug L.A."/>
            <person name="Thomas B.C."/>
            <person name="Sharon I."/>
            <person name="Castelle C.J."/>
            <person name="Singh A."/>
            <person name="Wilkins M.J."/>
            <person name="Williams K.H."/>
            <person name="Banfield J.F."/>
        </authorList>
    </citation>
    <scope>NUCLEOTIDE SEQUENCE [LARGE SCALE GENOMIC DNA]</scope>
</reference>
<keyword evidence="3" id="KW-0547">Nucleotide-binding</keyword>
<accession>A0A0G0YG49</accession>
<feature type="region of interest" description="Disordered" evidence="8">
    <location>
        <begin position="1"/>
        <end position="20"/>
    </location>
</feature>
<dbReference type="InterPro" id="IPR014746">
    <property type="entry name" value="Gln_synth/guanido_kin_cat_dom"/>
</dbReference>
<dbReference type="GO" id="GO:0006412">
    <property type="term" value="P:translation"/>
    <property type="evidence" value="ECO:0007669"/>
    <property type="project" value="UniProtKB-KW"/>
</dbReference>
<dbReference type="SMART" id="SM00845">
    <property type="entry name" value="GatB_Yqey"/>
    <property type="match status" value="1"/>
</dbReference>
<dbReference type="InterPro" id="IPR003789">
    <property type="entry name" value="Asn/Gln_tRNA_amidoTrase-B-like"/>
</dbReference>
<keyword evidence="4" id="KW-0067">ATP-binding</keyword>
<evidence type="ECO:0000256" key="6">
    <source>
        <dbReference type="ARBA" id="ARBA00047380"/>
    </source>
</evidence>
<sequence>MEKGQMRLEANISLRTPEMEEKDELSPYKVEVKNINSFKYMEKAVRAEIVRQREILEKGEMPKQENRGYDEFKNVTVAQRDKEEASDYRYFPEPDIPPMVFDEKYINELRAVEGSLPQSLRKEMEEKGVAKEQSRILVEVMGLAVVEKFGKLVAGGLDASKAATVLINRKDLFELGAREILEKLKGEGDKVSDAGEINKVVEAVLDKNPSAVSDFKNGKESALQFLLGSVMREMKGKADPVVALDLIKEFLKK</sequence>
<feature type="domain" description="Asn/Gln amidotransferase" evidence="9">
    <location>
        <begin position="147"/>
        <end position="251"/>
    </location>
</feature>
<name>A0A0G0YG49_UNCKA</name>
<evidence type="ECO:0000256" key="8">
    <source>
        <dbReference type="SAM" id="MobiDB-lite"/>
    </source>
</evidence>
<dbReference type="PATRIC" id="fig|1619138.3.peg.984"/>
<evidence type="ECO:0000313" key="10">
    <source>
        <dbReference type="EMBL" id="KKS35665.1"/>
    </source>
</evidence>
<organism evidence="10 11">
    <name type="scientific">candidate division WWE3 bacterium GW2011_GWF1_42_14</name>
    <dbReference type="NCBI Taxonomy" id="1619138"/>
    <lineage>
        <taxon>Bacteria</taxon>
        <taxon>Katanobacteria</taxon>
    </lineage>
</organism>
<dbReference type="GO" id="GO:0070681">
    <property type="term" value="P:glutaminyl-tRNAGln biosynthesis via transamidation"/>
    <property type="evidence" value="ECO:0007669"/>
    <property type="project" value="TreeGrafter"/>
</dbReference>
<comment type="catalytic activity">
    <reaction evidence="6">
        <text>L-aspartyl-tRNA(Asn) + L-glutamine + ATP + H2O = L-asparaginyl-tRNA(Asn) + L-glutamate + ADP + phosphate + 2 H(+)</text>
        <dbReference type="Rhea" id="RHEA:14513"/>
        <dbReference type="Rhea" id="RHEA-COMP:9674"/>
        <dbReference type="Rhea" id="RHEA-COMP:9677"/>
        <dbReference type="ChEBI" id="CHEBI:15377"/>
        <dbReference type="ChEBI" id="CHEBI:15378"/>
        <dbReference type="ChEBI" id="CHEBI:29985"/>
        <dbReference type="ChEBI" id="CHEBI:30616"/>
        <dbReference type="ChEBI" id="CHEBI:43474"/>
        <dbReference type="ChEBI" id="CHEBI:58359"/>
        <dbReference type="ChEBI" id="CHEBI:78515"/>
        <dbReference type="ChEBI" id="CHEBI:78516"/>
        <dbReference type="ChEBI" id="CHEBI:456216"/>
    </reaction>
</comment>
<dbReference type="SUPFAM" id="SSF89095">
    <property type="entry name" value="GatB/YqeY motif"/>
    <property type="match status" value="1"/>
</dbReference>
<dbReference type="GO" id="GO:0016740">
    <property type="term" value="F:transferase activity"/>
    <property type="evidence" value="ECO:0007669"/>
    <property type="project" value="UniProtKB-KW"/>
</dbReference>
<evidence type="ECO:0000256" key="1">
    <source>
        <dbReference type="ARBA" id="ARBA00011123"/>
    </source>
</evidence>
<evidence type="ECO:0000256" key="3">
    <source>
        <dbReference type="ARBA" id="ARBA00022741"/>
    </source>
</evidence>
<keyword evidence="10" id="KW-0808">Transferase</keyword>
<dbReference type="InterPro" id="IPR023168">
    <property type="entry name" value="GatB_Yqey_C_2"/>
</dbReference>
<keyword evidence="5" id="KW-0648">Protein biosynthesis</keyword>
<evidence type="ECO:0000256" key="5">
    <source>
        <dbReference type="ARBA" id="ARBA00022917"/>
    </source>
</evidence>
<proteinExistence type="predicted"/>
<comment type="subunit">
    <text evidence="1">Heterotrimer of A, B and C subunits.</text>
</comment>
<dbReference type="GO" id="GO:0005524">
    <property type="term" value="F:ATP binding"/>
    <property type="evidence" value="ECO:0007669"/>
    <property type="project" value="UniProtKB-KW"/>
</dbReference>
<dbReference type="SUPFAM" id="SSF55931">
    <property type="entry name" value="Glutamine synthetase/guanido kinase"/>
    <property type="match status" value="1"/>
</dbReference>
<evidence type="ECO:0000256" key="2">
    <source>
        <dbReference type="ARBA" id="ARBA00022598"/>
    </source>
</evidence>
<evidence type="ECO:0000256" key="4">
    <source>
        <dbReference type="ARBA" id="ARBA00022840"/>
    </source>
</evidence>
<dbReference type="Proteomes" id="UP000033847">
    <property type="component" value="Unassembled WGS sequence"/>
</dbReference>
<dbReference type="InterPro" id="IPR006075">
    <property type="entry name" value="Asn/Gln-tRNA_Trfase_suB/E_cat"/>
</dbReference>